<dbReference type="AlphaFoldDB" id="A0A562ISJ8"/>
<feature type="transmembrane region" description="Helical" evidence="1">
    <location>
        <begin position="227"/>
        <end position="246"/>
    </location>
</feature>
<evidence type="ECO:0000313" key="3">
    <source>
        <dbReference type="EMBL" id="TWH73703.1"/>
    </source>
</evidence>
<feature type="domain" description="DUF1206" evidence="2">
    <location>
        <begin position="43"/>
        <end position="107"/>
    </location>
</feature>
<keyword evidence="4" id="KW-1185">Reference proteome</keyword>
<reference evidence="3 4" key="1">
    <citation type="submission" date="2019-07" db="EMBL/GenBank/DDBJ databases">
        <title>R&amp;d 2014.</title>
        <authorList>
            <person name="Klenk H.-P."/>
        </authorList>
    </citation>
    <scope>NUCLEOTIDE SEQUENCE [LARGE SCALE GENOMIC DNA]</scope>
    <source>
        <strain evidence="3 4">DSM 45764</strain>
    </source>
</reference>
<comment type="caution">
    <text evidence="3">The sequence shown here is derived from an EMBL/GenBank/DDBJ whole genome shotgun (WGS) entry which is preliminary data.</text>
</comment>
<organism evidence="3 4">
    <name type="scientific">Modestobacter roseus</name>
    <dbReference type="NCBI Taxonomy" id="1181884"/>
    <lineage>
        <taxon>Bacteria</taxon>
        <taxon>Bacillati</taxon>
        <taxon>Actinomycetota</taxon>
        <taxon>Actinomycetes</taxon>
        <taxon>Geodermatophilales</taxon>
        <taxon>Geodermatophilaceae</taxon>
        <taxon>Modestobacter</taxon>
    </lineage>
</organism>
<feature type="transmembrane region" description="Helical" evidence="1">
    <location>
        <begin position="170"/>
        <end position="195"/>
    </location>
</feature>
<dbReference type="EMBL" id="VLKF01000001">
    <property type="protein sequence ID" value="TWH73703.1"/>
    <property type="molecule type" value="Genomic_DNA"/>
</dbReference>
<evidence type="ECO:0000259" key="2">
    <source>
        <dbReference type="Pfam" id="PF06724"/>
    </source>
</evidence>
<feature type="domain" description="DUF1206" evidence="2">
    <location>
        <begin position="133"/>
        <end position="200"/>
    </location>
</feature>
<accession>A0A562ISJ8</accession>
<feature type="transmembrane region" description="Helical" evidence="1">
    <location>
        <begin position="86"/>
        <end position="105"/>
    </location>
</feature>
<gene>
    <name evidence="3" type="ORF">JD78_02227</name>
</gene>
<sequence length="300" mass="31538">MTRAPDQRHVPSAVRGPLRWVHDAADRAREVTDHPVLEHLARIGLVAYGVLHLLIGWLTARIAWFVQPRTEDADQTGALQAVADSPGGLVLLWLIGLGLLALAVWQGGEVLRWWTGLLRPGHRLRVALVCAKCGAKAVVYAVLGATALLFAAGAGYEADERVQELTGDAFLVPGGSTLVGAVGVGVAAVGVYVLVRGVTGGFMRDVDLHAAPDRWEPLIERIGRVGYVAKGIAFALSGGLLTHAAVQRDVSTATGLDGAMNAIGAVPTGQWLLTAVAVGFAAFGVYALARARYPDRDPST</sequence>
<dbReference type="Proteomes" id="UP000321490">
    <property type="component" value="Unassembled WGS sequence"/>
</dbReference>
<feature type="domain" description="DUF1206" evidence="2">
    <location>
        <begin position="225"/>
        <end position="293"/>
    </location>
</feature>
<evidence type="ECO:0000313" key="4">
    <source>
        <dbReference type="Proteomes" id="UP000321490"/>
    </source>
</evidence>
<proteinExistence type="predicted"/>
<keyword evidence="1" id="KW-0812">Transmembrane</keyword>
<feature type="transmembrane region" description="Helical" evidence="1">
    <location>
        <begin position="270"/>
        <end position="289"/>
    </location>
</feature>
<keyword evidence="1" id="KW-1133">Transmembrane helix</keyword>
<feature type="transmembrane region" description="Helical" evidence="1">
    <location>
        <begin position="126"/>
        <end position="150"/>
    </location>
</feature>
<name>A0A562ISJ8_9ACTN</name>
<dbReference type="Pfam" id="PF06724">
    <property type="entry name" value="DUF1206"/>
    <property type="match status" value="3"/>
</dbReference>
<protein>
    <submittedName>
        <fullName evidence="3">Uncharacterized protein DUF1206</fullName>
    </submittedName>
</protein>
<dbReference type="RefSeq" id="WP_228394969.1">
    <property type="nucleotide sequence ID" value="NZ_JABGDC010000026.1"/>
</dbReference>
<evidence type="ECO:0000256" key="1">
    <source>
        <dbReference type="SAM" id="Phobius"/>
    </source>
</evidence>
<keyword evidence="1" id="KW-0472">Membrane</keyword>
<dbReference type="InterPro" id="IPR009597">
    <property type="entry name" value="DUF1206"/>
</dbReference>
<feature type="transmembrane region" description="Helical" evidence="1">
    <location>
        <begin position="45"/>
        <end position="66"/>
    </location>
</feature>